<accession>A0ABV5V6Y6</accession>
<dbReference type="PANTHER" id="PTHR33055">
    <property type="entry name" value="TRANSPOSASE FOR INSERTION SEQUENCE ELEMENT IS1111A"/>
    <property type="match status" value="1"/>
</dbReference>
<evidence type="ECO:0000259" key="1">
    <source>
        <dbReference type="Pfam" id="PF01548"/>
    </source>
</evidence>
<dbReference type="Pfam" id="PF01548">
    <property type="entry name" value="DEDD_Tnp_IS110"/>
    <property type="match status" value="1"/>
</dbReference>
<reference evidence="2 3" key="1">
    <citation type="submission" date="2024-09" db="EMBL/GenBank/DDBJ databases">
        <authorList>
            <person name="Sun Q."/>
            <person name="Mori K."/>
        </authorList>
    </citation>
    <scope>NUCLEOTIDE SEQUENCE [LARGE SCALE GENOMIC DNA]</scope>
    <source>
        <strain evidence="2 3">JCM 12763</strain>
    </source>
</reference>
<protein>
    <submittedName>
        <fullName evidence="2">Transposase</fullName>
    </submittedName>
</protein>
<dbReference type="InterPro" id="IPR047650">
    <property type="entry name" value="Transpos_IS110"/>
</dbReference>
<dbReference type="InterPro" id="IPR002525">
    <property type="entry name" value="Transp_IS110-like_N"/>
</dbReference>
<name>A0ABV5V6Y6_9MICO</name>
<evidence type="ECO:0000313" key="2">
    <source>
        <dbReference type="EMBL" id="MFB9733532.1"/>
    </source>
</evidence>
<proteinExistence type="predicted"/>
<dbReference type="Proteomes" id="UP001589613">
    <property type="component" value="Unassembled WGS sequence"/>
</dbReference>
<comment type="caution">
    <text evidence="2">The sequence shown here is derived from an EMBL/GenBank/DDBJ whole genome shotgun (WGS) entry which is preliminary data.</text>
</comment>
<dbReference type="EMBL" id="JBHMAX010000056">
    <property type="protein sequence ID" value="MFB9733532.1"/>
    <property type="molecule type" value="Genomic_DNA"/>
</dbReference>
<keyword evidence="3" id="KW-1185">Reference proteome</keyword>
<dbReference type="PANTHER" id="PTHR33055:SF16">
    <property type="entry name" value="TRANSPOSASE FOR INSERTION SEQUENCE ELEMENT IS1547"/>
    <property type="match status" value="1"/>
</dbReference>
<sequence length="140" mass="15604">MDEQDTGPVVIGMDPHKRTVTIEVMTPTEQIVGHGRFTTDEDGFTAMLEYAWRWPDRTWAIEGCEGIGRHVVARLLPLGEQVVDVPAKLSARMRIFATGQGRKTDDTDAHSIALVGVRMGGLRSVVHDEQLEVLRLLVDR</sequence>
<evidence type="ECO:0000313" key="3">
    <source>
        <dbReference type="Proteomes" id="UP001589613"/>
    </source>
</evidence>
<feature type="non-terminal residue" evidence="2">
    <location>
        <position position="140"/>
    </location>
</feature>
<gene>
    <name evidence="2" type="ORF">ACFFN0_15905</name>
</gene>
<organism evidence="2 3">
    <name type="scientific">Ornithinimicrobium kibberense</name>
    <dbReference type="NCBI Taxonomy" id="282060"/>
    <lineage>
        <taxon>Bacteria</taxon>
        <taxon>Bacillati</taxon>
        <taxon>Actinomycetota</taxon>
        <taxon>Actinomycetes</taxon>
        <taxon>Micrococcales</taxon>
        <taxon>Ornithinimicrobiaceae</taxon>
        <taxon>Ornithinimicrobium</taxon>
    </lineage>
</organism>
<feature type="domain" description="Transposase IS110-like N-terminal" evidence="1">
    <location>
        <begin position="11"/>
        <end position="138"/>
    </location>
</feature>
<dbReference type="RefSeq" id="WP_377466782.1">
    <property type="nucleotide sequence ID" value="NZ_JBHMAX010000056.1"/>
</dbReference>